<evidence type="ECO:0000313" key="3">
    <source>
        <dbReference type="Proteomes" id="UP000278149"/>
    </source>
</evidence>
<accession>A0A3R9PC86</accession>
<protein>
    <submittedName>
        <fullName evidence="2">Uncharacterized protein</fullName>
    </submittedName>
</protein>
<evidence type="ECO:0000313" key="2">
    <source>
        <dbReference type="EMBL" id="RSN68335.1"/>
    </source>
</evidence>
<gene>
    <name evidence="2" type="ORF">D9Q81_06375</name>
</gene>
<feature type="coiled-coil region" evidence="1">
    <location>
        <begin position="119"/>
        <end position="146"/>
    </location>
</feature>
<dbReference type="RefSeq" id="WP_125742055.1">
    <property type="nucleotide sequence ID" value="NZ_RCOR01000031.1"/>
</dbReference>
<evidence type="ECO:0000256" key="1">
    <source>
        <dbReference type="SAM" id="Coils"/>
    </source>
</evidence>
<organism evidence="2 3">
    <name type="scientific">Candidatus Korarchaeum cryptofilum</name>
    <dbReference type="NCBI Taxonomy" id="498846"/>
    <lineage>
        <taxon>Archaea</taxon>
        <taxon>Thermoproteota</taxon>
        <taxon>Candidatus Korarchaeia</taxon>
        <taxon>Candidatus Korarchaeales</taxon>
        <taxon>Candidatus Korarchaeaceae</taxon>
        <taxon>Candidatus Korarchaeum</taxon>
    </lineage>
</organism>
<dbReference type="SUPFAM" id="SSF57997">
    <property type="entry name" value="Tropomyosin"/>
    <property type="match status" value="1"/>
</dbReference>
<comment type="caution">
    <text evidence="2">The sequence shown here is derived from an EMBL/GenBank/DDBJ whole genome shotgun (WGS) entry which is preliminary data.</text>
</comment>
<dbReference type="AlphaFoldDB" id="A0A3R9PC86"/>
<dbReference type="Proteomes" id="UP000278149">
    <property type="component" value="Unassembled WGS sequence"/>
</dbReference>
<dbReference type="EMBL" id="RCOR01000031">
    <property type="protein sequence ID" value="RSN68335.1"/>
    <property type="molecule type" value="Genomic_DNA"/>
</dbReference>
<proteinExistence type="predicted"/>
<reference evidence="2 3" key="1">
    <citation type="submission" date="2018-10" db="EMBL/GenBank/DDBJ databases">
        <title>Co-occurring genomic capacity for anaerobic methane metabolism and dissimilatory sulfite reduction discovered in the Korarchaeota.</title>
        <authorList>
            <person name="Mckay L.J."/>
            <person name="Dlakic M."/>
            <person name="Fields M.W."/>
            <person name="Delmont T.O."/>
            <person name="Eren A.M."/>
            <person name="Jay Z.J."/>
            <person name="Klingelsmith K.B."/>
            <person name="Rusch D.B."/>
            <person name="Inskeep W.P."/>
        </authorList>
    </citation>
    <scope>NUCLEOTIDE SEQUENCE [LARGE SCALE GENOMIC DNA]</scope>
    <source>
        <strain evidence="2 3">WS</strain>
    </source>
</reference>
<dbReference type="Gene3D" id="1.10.287.1490">
    <property type="match status" value="1"/>
</dbReference>
<name>A0A3R9PC86_9CREN</name>
<sequence>MSSRISDLEDHISSIAGSVDDLRKRIDEIIKRQKSLESSLSSLSKTLSDKIDETSSEVVGEVREWGDSLQKGIVSVRDDVQRTNSAVSTVRKEVADVRKQQEDAYNFLKELSGRILNALKMLQGGLESADDKLKDLKSEAEGLKKSLGDLGGILQDYIDKKSKDQIKAMEKGFADVQDGLRVVESSLNDSKEEISGKLDVSHRELLGRLEGLLREIDALYMNLRDLAALLEDVRLELSNDLDVLAYSVDSCKEALSLKIVEGVV</sequence>
<keyword evidence="1" id="KW-0175">Coiled coil</keyword>